<organism evidence="2 3">
    <name type="scientific">Rhodonia placenta</name>
    <dbReference type="NCBI Taxonomy" id="104341"/>
    <lineage>
        <taxon>Eukaryota</taxon>
        <taxon>Fungi</taxon>
        <taxon>Dikarya</taxon>
        <taxon>Basidiomycota</taxon>
        <taxon>Agaricomycotina</taxon>
        <taxon>Agaricomycetes</taxon>
        <taxon>Polyporales</taxon>
        <taxon>Adustoporiaceae</taxon>
        <taxon>Rhodonia</taxon>
    </lineage>
</organism>
<gene>
    <name evidence="2" type="ORF">IEO21_09593</name>
</gene>
<name>A0A8H7TXR7_9APHY</name>
<protein>
    <submittedName>
        <fullName evidence="2">Uncharacterized protein</fullName>
    </submittedName>
</protein>
<dbReference type="AlphaFoldDB" id="A0A8H7TXR7"/>
<evidence type="ECO:0000313" key="3">
    <source>
        <dbReference type="Proteomes" id="UP000639403"/>
    </source>
</evidence>
<feature type="compositionally biased region" description="Basic and acidic residues" evidence="1">
    <location>
        <begin position="163"/>
        <end position="178"/>
    </location>
</feature>
<feature type="region of interest" description="Disordered" evidence="1">
    <location>
        <begin position="162"/>
        <end position="182"/>
    </location>
</feature>
<reference evidence="2" key="1">
    <citation type="submission" date="2020-11" db="EMBL/GenBank/DDBJ databases">
        <authorList>
            <person name="Koelle M."/>
            <person name="Horta M.A.C."/>
            <person name="Nowrousian M."/>
            <person name="Ohm R.A."/>
            <person name="Benz P."/>
            <person name="Pilgard A."/>
        </authorList>
    </citation>
    <scope>NUCLEOTIDE SEQUENCE</scope>
    <source>
        <strain evidence="2">FPRL280</strain>
    </source>
</reference>
<proteinExistence type="predicted"/>
<dbReference type="Proteomes" id="UP000639403">
    <property type="component" value="Unassembled WGS sequence"/>
</dbReference>
<accession>A0A8H7TXR7</accession>
<evidence type="ECO:0000313" key="2">
    <source>
        <dbReference type="EMBL" id="KAF9803678.1"/>
    </source>
</evidence>
<reference evidence="2" key="2">
    <citation type="journal article" name="Front. Microbiol.">
        <title>Degradative Capacity of Two Strains of Rhodonia placenta: From Phenotype to Genotype.</title>
        <authorList>
            <person name="Kolle M."/>
            <person name="Horta M.A.C."/>
            <person name="Nowrousian M."/>
            <person name="Ohm R.A."/>
            <person name="Benz J.P."/>
            <person name="Pilgard A."/>
        </authorList>
    </citation>
    <scope>NUCLEOTIDE SEQUENCE</scope>
    <source>
        <strain evidence="2">FPRL280</strain>
    </source>
</reference>
<comment type="caution">
    <text evidence="2">The sequence shown here is derived from an EMBL/GenBank/DDBJ whole genome shotgun (WGS) entry which is preliminary data.</text>
</comment>
<dbReference type="EMBL" id="JADOXO010000485">
    <property type="protein sequence ID" value="KAF9803678.1"/>
    <property type="molecule type" value="Genomic_DNA"/>
</dbReference>
<evidence type="ECO:0000256" key="1">
    <source>
        <dbReference type="SAM" id="MobiDB-lite"/>
    </source>
</evidence>
<sequence>MTVFPSYRSGRRSLSVFLSGGDTGDDIIGGGGNRERPGGGGGDCGCPPGGLQGELWLWRRVCKEIGISSCLTGTGDSLREVGAGGDSAGVPGRGSRCVGAVGAKGMLSPSDGLVALVILLDRSRRAIGTRLLLAAKDESRRTVSEVDVEEVLGVEGVNKALTRSHDGGKEGEEPNPHVRKDKHRPLKCRGVHHPTYRKCESECGFRGTLAAVRSFDLMLRLRVKRQGKPNKSAGGVQLGLTKAMVSSAQT</sequence>